<evidence type="ECO:0000313" key="4">
    <source>
        <dbReference type="Proteomes" id="UP000460298"/>
    </source>
</evidence>
<gene>
    <name evidence="3" type="ORF">F9K24_15730</name>
</gene>
<dbReference type="Pfam" id="PF07696">
    <property type="entry name" value="7TMR-DISMED2"/>
    <property type="match status" value="1"/>
</dbReference>
<feature type="transmembrane region" description="Helical" evidence="1">
    <location>
        <begin position="262"/>
        <end position="281"/>
    </location>
</feature>
<dbReference type="GO" id="GO:0006171">
    <property type="term" value="P:cAMP biosynthetic process"/>
    <property type="evidence" value="ECO:0007669"/>
    <property type="project" value="TreeGrafter"/>
</dbReference>
<feature type="domain" description="Guanylate cyclase" evidence="2">
    <location>
        <begin position="457"/>
        <end position="583"/>
    </location>
</feature>
<dbReference type="InterPro" id="IPR011623">
    <property type="entry name" value="7TMR_DISM_rcpt_extracell_dom1"/>
</dbReference>
<dbReference type="PANTHER" id="PTHR43081">
    <property type="entry name" value="ADENYLATE CYCLASE, TERMINAL-DIFFERENTIATION SPECIFIC-RELATED"/>
    <property type="match status" value="1"/>
</dbReference>
<evidence type="ECO:0000256" key="1">
    <source>
        <dbReference type="SAM" id="Phobius"/>
    </source>
</evidence>
<dbReference type="InterPro" id="IPR011622">
    <property type="entry name" value="7TMR_DISM_rcpt_extracell_dom2"/>
</dbReference>
<dbReference type="PANTHER" id="PTHR43081:SF1">
    <property type="entry name" value="ADENYLATE CYCLASE, TERMINAL-DIFFERENTIATION SPECIFIC"/>
    <property type="match status" value="1"/>
</dbReference>
<sequence>MNMRKEVTSLMRRRYSALALAVTVVLSLAVVTDLFASPVDLITQPEKQPVGKSLEILDDASGEAIVEDVLKSGGFRLSTEAIPNFGQTNYAYWIRLHLKNPSAEKVERMLEIDYSNIDEVDFYLFSGERQIRHEQSGMRLPFRSREFIHHNFVFPVMVPAGSEYTVLLRLKTSGGLNVPLYVWTRDGFVQAYAGIQHGLGIYYGVMLVMILYNLFLYVTVRDRSYLFYVLYIFGFLGIQLTLTGHGFQYLWPDVPFLQRNAYVMFTGICLSSLIVFARRFLNTERIVHRYVDRFLKAYGLAFLALIATVVVLPPEITVKLALLLTGPAPVIVMAVAITAFVKGFRPARYFLLAFTVLIGSGVVVVLKFLNILPSSVFTDYGLYIGSAMEVILLSIALADRINVMKQEKEEAQTRAIEMQKVLTESYARFVPRDFLASLGKESILDVRLGDQIQKEMAVLFSDIRAFTTLSEQMTPEQNFNFINSYLGRMSPIIQRHQGYIDKFIGDAIMALFERSIIDAVRAGVEMQRYLEEYNEHRHKRGYLPVRIGVGIHAGTLMLGTIGAEERLEGTVISDTVNLAARVESLTKVYGVRIAVTEAAVVSINEQQISDLHYRFLDRVRVKGKTRAISVYEILNGDEPSILEKKMQTRDAFIQAASAFHARRFDEAKGLFEQVAAEFPDDSVTQLYLKRLYPIVKLSAGDGGRAELGVRD</sequence>
<dbReference type="GO" id="GO:0035556">
    <property type="term" value="P:intracellular signal transduction"/>
    <property type="evidence" value="ECO:0007669"/>
    <property type="project" value="InterPro"/>
</dbReference>
<feature type="transmembrane region" description="Helical" evidence="1">
    <location>
        <begin position="348"/>
        <end position="368"/>
    </location>
</feature>
<dbReference type="InterPro" id="IPR050697">
    <property type="entry name" value="Adenylyl/Guanylyl_Cyclase_3/4"/>
</dbReference>
<organism evidence="3 4">
    <name type="scientific">Leptonema illini</name>
    <dbReference type="NCBI Taxonomy" id="183"/>
    <lineage>
        <taxon>Bacteria</taxon>
        <taxon>Pseudomonadati</taxon>
        <taxon>Spirochaetota</taxon>
        <taxon>Spirochaetia</taxon>
        <taxon>Leptospirales</taxon>
        <taxon>Leptospiraceae</taxon>
        <taxon>Leptonema</taxon>
    </lineage>
</organism>
<feature type="transmembrane region" description="Helical" evidence="1">
    <location>
        <begin position="320"/>
        <end position="341"/>
    </location>
</feature>
<dbReference type="PROSITE" id="PS50125">
    <property type="entry name" value="GUANYLATE_CYCLASE_2"/>
    <property type="match status" value="1"/>
</dbReference>
<keyword evidence="1" id="KW-0472">Membrane</keyword>
<dbReference type="Gene3D" id="3.30.70.1230">
    <property type="entry name" value="Nucleotide cyclase"/>
    <property type="match status" value="1"/>
</dbReference>
<feature type="transmembrane region" description="Helical" evidence="1">
    <location>
        <begin position="225"/>
        <end position="242"/>
    </location>
</feature>
<evidence type="ECO:0000259" key="2">
    <source>
        <dbReference type="PROSITE" id="PS50125"/>
    </source>
</evidence>
<name>A0A833GZ05_9LEPT</name>
<dbReference type="Pfam" id="PF00211">
    <property type="entry name" value="Guanylate_cyc"/>
    <property type="match status" value="1"/>
</dbReference>
<accession>A0A833GZ05</accession>
<dbReference type="SUPFAM" id="SSF55073">
    <property type="entry name" value="Nucleotide cyclase"/>
    <property type="match status" value="1"/>
</dbReference>
<feature type="transmembrane region" description="Helical" evidence="1">
    <location>
        <begin position="380"/>
        <end position="398"/>
    </location>
</feature>
<dbReference type="InterPro" id="IPR029787">
    <property type="entry name" value="Nucleotide_cyclase"/>
</dbReference>
<keyword evidence="1" id="KW-0812">Transmembrane</keyword>
<dbReference type="InterPro" id="IPR001054">
    <property type="entry name" value="A/G_cyclase"/>
</dbReference>
<feature type="transmembrane region" description="Helical" evidence="1">
    <location>
        <begin position="200"/>
        <end position="218"/>
    </location>
</feature>
<dbReference type="AlphaFoldDB" id="A0A833GZ05"/>
<proteinExistence type="predicted"/>
<dbReference type="GO" id="GO:0004016">
    <property type="term" value="F:adenylate cyclase activity"/>
    <property type="evidence" value="ECO:0007669"/>
    <property type="project" value="UniProtKB-ARBA"/>
</dbReference>
<dbReference type="SMART" id="SM00044">
    <property type="entry name" value="CYCc"/>
    <property type="match status" value="1"/>
</dbReference>
<protein>
    <submittedName>
        <fullName evidence="3">Guanylate cyclase</fullName>
    </submittedName>
</protein>
<keyword evidence="1" id="KW-1133">Transmembrane helix</keyword>
<dbReference type="EMBL" id="WBUI01000018">
    <property type="protein sequence ID" value="KAB2930685.1"/>
    <property type="molecule type" value="Genomic_DNA"/>
</dbReference>
<feature type="transmembrane region" description="Helical" evidence="1">
    <location>
        <begin position="293"/>
        <end position="314"/>
    </location>
</feature>
<dbReference type="Proteomes" id="UP000460298">
    <property type="component" value="Unassembled WGS sequence"/>
</dbReference>
<dbReference type="CDD" id="cd07302">
    <property type="entry name" value="CHD"/>
    <property type="match status" value="1"/>
</dbReference>
<comment type="caution">
    <text evidence="3">The sequence shown here is derived from an EMBL/GenBank/DDBJ whole genome shotgun (WGS) entry which is preliminary data.</text>
</comment>
<dbReference type="Pfam" id="PF07695">
    <property type="entry name" value="7TMR-DISM_7TM"/>
    <property type="match status" value="1"/>
</dbReference>
<reference evidence="3 4" key="1">
    <citation type="submission" date="2019-10" db="EMBL/GenBank/DDBJ databases">
        <title>Extracellular Electron Transfer in a Candidatus Methanoperedens spp. Enrichment Culture.</title>
        <authorList>
            <person name="Berger S."/>
            <person name="Rangel Shaw D."/>
            <person name="Berben T."/>
            <person name="In 'T Zandt M."/>
            <person name="Frank J."/>
            <person name="Reimann J."/>
            <person name="Jetten M.S.M."/>
            <person name="Welte C.U."/>
        </authorList>
    </citation>
    <scope>NUCLEOTIDE SEQUENCE [LARGE SCALE GENOMIC DNA]</scope>
    <source>
        <strain evidence="3">SB12</strain>
    </source>
</reference>
<dbReference type="Gene3D" id="2.60.40.2380">
    <property type="match status" value="1"/>
</dbReference>
<evidence type="ECO:0000313" key="3">
    <source>
        <dbReference type="EMBL" id="KAB2930685.1"/>
    </source>
</evidence>